<organism evidence="3 4">
    <name type="scientific">Derxia gummosa DSM 723</name>
    <dbReference type="NCBI Taxonomy" id="1121388"/>
    <lineage>
        <taxon>Bacteria</taxon>
        <taxon>Pseudomonadati</taxon>
        <taxon>Pseudomonadota</taxon>
        <taxon>Betaproteobacteria</taxon>
        <taxon>Burkholderiales</taxon>
        <taxon>Alcaligenaceae</taxon>
        <taxon>Derxia</taxon>
    </lineage>
</organism>
<accession>A0A8B6X806</accession>
<dbReference type="Gene3D" id="2.40.50.100">
    <property type="match status" value="1"/>
</dbReference>
<dbReference type="OrthoDB" id="9778236at2"/>
<dbReference type="Gene3D" id="2.40.30.170">
    <property type="match status" value="1"/>
</dbReference>
<keyword evidence="2" id="KW-0472">Membrane</keyword>
<dbReference type="Proteomes" id="UP000675920">
    <property type="component" value="Unplaced"/>
</dbReference>
<proteinExistence type="predicted"/>
<keyword evidence="3" id="KW-1185">Reference proteome</keyword>
<dbReference type="GO" id="GO:0005886">
    <property type="term" value="C:plasma membrane"/>
    <property type="evidence" value="ECO:0007669"/>
    <property type="project" value="TreeGrafter"/>
</dbReference>
<evidence type="ECO:0000313" key="4">
    <source>
        <dbReference type="RefSeq" id="WP_028313055.1"/>
    </source>
</evidence>
<keyword evidence="2" id="KW-1133">Transmembrane helix</keyword>
<reference evidence="4" key="1">
    <citation type="submission" date="2025-08" db="UniProtKB">
        <authorList>
            <consortium name="RefSeq"/>
        </authorList>
    </citation>
    <scope>IDENTIFICATION</scope>
</reference>
<dbReference type="SUPFAM" id="SSF111369">
    <property type="entry name" value="HlyD-like secretion proteins"/>
    <property type="match status" value="2"/>
</dbReference>
<evidence type="ECO:0000313" key="3">
    <source>
        <dbReference type="Proteomes" id="UP000675920"/>
    </source>
</evidence>
<dbReference type="RefSeq" id="WP_028313055.1">
    <property type="nucleotide sequence ID" value="NZ_KI519500.1"/>
</dbReference>
<keyword evidence="2" id="KW-0812">Transmembrane</keyword>
<dbReference type="PANTHER" id="PTHR30438">
    <property type="entry name" value="36 KDA ANTIGEN-RELATED"/>
    <property type="match status" value="1"/>
</dbReference>
<evidence type="ECO:0000256" key="1">
    <source>
        <dbReference type="SAM" id="Coils"/>
    </source>
</evidence>
<evidence type="ECO:0000256" key="2">
    <source>
        <dbReference type="SAM" id="Phobius"/>
    </source>
</evidence>
<name>A0A8B6X806_9BURK</name>
<keyword evidence="1" id="KW-0175">Coiled coil</keyword>
<protein>
    <submittedName>
        <fullName evidence="4">HlyD family secretion protein</fullName>
    </submittedName>
</protein>
<dbReference type="PANTHER" id="PTHR30438:SF2">
    <property type="entry name" value="MEMBRANE PROTEIN"/>
    <property type="match status" value="1"/>
</dbReference>
<dbReference type="Gene3D" id="1.10.287.470">
    <property type="entry name" value="Helix hairpin bin"/>
    <property type="match status" value="1"/>
</dbReference>
<dbReference type="AlphaFoldDB" id="A0A8B6X806"/>
<feature type="transmembrane region" description="Helical" evidence="2">
    <location>
        <begin position="12"/>
        <end position="29"/>
    </location>
</feature>
<sequence>MTSSAHPLRRALVLLVLLAVAAGGGWYWWKSQPAPLPPGIVQTNGRIEAVQIDVATKAAGRVAEVLVREGDLVEAGKVVAKMDTAALDAQLAQAEAQVAQARDAVAAAQAVVDQRNGELTLAQNNFARSEDLVARNFISPQKLDQDRAAMLTSRAALAAAKAQVVGAQSAVKAAQAAVERVRTDLADCVLKAPRTGRVQYRLAEPGEVLGAGGKVVSLLDLADVYMTVFLPEGTAGRAAVGGEARLVFDAAPQYVVPARVSFVAADAQFTPKTVETKQERQKLVFRVKLSLDPELLRKYETRVKAGVPGLAYVRVDDATAWPASLEVKLPEQ</sequence>
<feature type="coiled-coil region" evidence="1">
    <location>
        <begin position="84"/>
        <end position="111"/>
    </location>
</feature>